<dbReference type="RefSeq" id="WP_175481934.1">
    <property type="nucleotide sequence ID" value="NZ_FOUE01000004.1"/>
</dbReference>
<dbReference type="Proteomes" id="UP000198519">
    <property type="component" value="Unassembled WGS sequence"/>
</dbReference>
<evidence type="ECO:0008006" key="4">
    <source>
        <dbReference type="Google" id="ProtNLM"/>
    </source>
</evidence>
<dbReference type="InterPro" id="IPR032608">
    <property type="entry name" value="DUF4892"/>
</dbReference>
<proteinExistence type="predicted"/>
<protein>
    <recommendedName>
        <fullName evidence="4">DUF4892 domain-containing protein</fullName>
    </recommendedName>
</protein>
<dbReference type="AlphaFoldDB" id="A0A1I4RSK8"/>
<evidence type="ECO:0000313" key="3">
    <source>
        <dbReference type="Proteomes" id="UP000198519"/>
    </source>
</evidence>
<reference evidence="3" key="1">
    <citation type="submission" date="2016-10" db="EMBL/GenBank/DDBJ databases">
        <authorList>
            <person name="Varghese N."/>
            <person name="Submissions S."/>
        </authorList>
    </citation>
    <scope>NUCLEOTIDE SEQUENCE [LARGE SCALE GENOMIC DNA]</scope>
    <source>
        <strain evidence="3">CGMCC 1.7061</strain>
    </source>
</reference>
<keyword evidence="1" id="KW-0732">Signal</keyword>
<feature type="signal peptide" evidence="1">
    <location>
        <begin position="1"/>
        <end position="26"/>
    </location>
</feature>
<feature type="chain" id="PRO_5011487629" description="DUF4892 domain-containing protein" evidence="1">
    <location>
        <begin position="27"/>
        <end position="299"/>
    </location>
</feature>
<evidence type="ECO:0000313" key="2">
    <source>
        <dbReference type="EMBL" id="SFM55215.1"/>
    </source>
</evidence>
<accession>A0A1I4RSK8</accession>
<dbReference type="Pfam" id="PF16234">
    <property type="entry name" value="DUF4892"/>
    <property type="match status" value="1"/>
</dbReference>
<dbReference type="EMBL" id="FOUE01000004">
    <property type="protein sequence ID" value="SFM55215.1"/>
    <property type="molecule type" value="Genomic_DNA"/>
</dbReference>
<name>A0A1I4RSK8_9GAMM</name>
<gene>
    <name evidence="2" type="ORF">SAMN04487963_2924</name>
</gene>
<organism evidence="2 3">
    <name type="scientific">Marinobacter zhejiangensis</name>
    <dbReference type="NCBI Taxonomy" id="488535"/>
    <lineage>
        <taxon>Bacteria</taxon>
        <taxon>Pseudomonadati</taxon>
        <taxon>Pseudomonadota</taxon>
        <taxon>Gammaproteobacteria</taxon>
        <taxon>Pseudomonadales</taxon>
        <taxon>Marinobacteraceae</taxon>
        <taxon>Marinobacter</taxon>
    </lineage>
</organism>
<evidence type="ECO:0000256" key="1">
    <source>
        <dbReference type="SAM" id="SignalP"/>
    </source>
</evidence>
<keyword evidence="3" id="KW-1185">Reference proteome</keyword>
<sequence>MTRELRAVFGGLLAIMVLCSAIPASASDFLEAFPLSRVENEISIESPAHRILFSPVREVNDEIRSETMVRVPVSGIGQLMKIATDSDRRAARDYYRQRLQEVRASVLYECQGRDCGRSNVWANQIFGQATLYGRDDQQDYLAALVENNDRRWLVLVYTVTRGNQREYVWVEQLEIGADAVLPGAASDGGRVRGPIMVPWSGGVTVRFDWSSTDRRHLTSWASEPGAQVVLTSHAELQPNELLEQSMERAAQAADAMSALLAKTGVSEERQKILIVGPAIQFREPTRNADHIELLVILAP</sequence>
<dbReference type="STRING" id="488535.SAMN04487963_2924"/>